<proteinExistence type="predicted"/>
<comment type="caution">
    <text evidence="2">The sequence shown here is derived from an EMBL/GenBank/DDBJ whole genome shotgun (WGS) entry which is preliminary data.</text>
</comment>
<evidence type="ECO:0000313" key="3">
    <source>
        <dbReference type="Proteomes" id="UP000290809"/>
    </source>
</evidence>
<protein>
    <submittedName>
        <fullName evidence="2">Uncharacterized protein</fullName>
    </submittedName>
</protein>
<dbReference type="Proteomes" id="UP000290809">
    <property type="component" value="Unassembled WGS sequence"/>
</dbReference>
<evidence type="ECO:0000256" key="1">
    <source>
        <dbReference type="SAM" id="SignalP"/>
    </source>
</evidence>
<sequence length="144" mass="16611">MKSELVEKLQGCLLSLFLLVMRRNNVAAGSASGLKVSRTWKSSSINKEDQMQTVTLLQLKNIWDSKQLTTTTIIKTVKTTTTIIKTVQVFIKNCLYKILKILWQDTISSSLLWKRTNQLPAEEEIRKRPESKRTLRRIAQDRFG</sequence>
<name>A0A430Q370_SCHBO</name>
<accession>A0A430Q370</accession>
<evidence type="ECO:0000313" key="2">
    <source>
        <dbReference type="EMBL" id="RTG82140.1"/>
    </source>
</evidence>
<keyword evidence="1" id="KW-0732">Signal</keyword>
<dbReference type="AlphaFoldDB" id="A0A430Q370"/>
<keyword evidence="3" id="KW-1185">Reference proteome</keyword>
<dbReference type="EMBL" id="QMKO01002964">
    <property type="protein sequence ID" value="RTG82140.1"/>
    <property type="molecule type" value="Genomic_DNA"/>
</dbReference>
<reference evidence="2 3" key="1">
    <citation type="journal article" date="2019" name="PLoS Pathog.">
        <title>Genome sequence of the bovine parasite Schistosoma bovis Tanzania.</title>
        <authorList>
            <person name="Oey H."/>
            <person name="Zakrzewski M."/>
            <person name="Gobert G."/>
            <person name="Gravermann K."/>
            <person name="Stoye J."/>
            <person name="Jones M."/>
            <person name="Mcmanus D."/>
            <person name="Krause L."/>
        </authorList>
    </citation>
    <scope>NUCLEOTIDE SEQUENCE [LARGE SCALE GENOMIC DNA]</scope>
    <source>
        <strain evidence="2 3">TAN1997</strain>
    </source>
</reference>
<gene>
    <name evidence="2" type="ORF">DC041_0001743</name>
</gene>
<feature type="chain" id="PRO_5019363045" evidence="1">
    <location>
        <begin position="29"/>
        <end position="144"/>
    </location>
</feature>
<feature type="signal peptide" evidence="1">
    <location>
        <begin position="1"/>
        <end position="28"/>
    </location>
</feature>
<organism evidence="2 3">
    <name type="scientific">Schistosoma bovis</name>
    <name type="common">Blood fluke</name>
    <dbReference type="NCBI Taxonomy" id="6184"/>
    <lineage>
        <taxon>Eukaryota</taxon>
        <taxon>Metazoa</taxon>
        <taxon>Spiralia</taxon>
        <taxon>Lophotrochozoa</taxon>
        <taxon>Platyhelminthes</taxon>
        <taxon>Trematoda</taxon>
        <taxon>Digenea</taxon>
        <taxon>Strigeidida</taxon>
        <taxon>Schistosomatoidea</taxon>
        <taxon>Schistosomatidae</taxon>
        <taxon>Schistosoma</taxon>
    </lineage>
</organism>